<name>A0A7W6WBQ6_9PROT</name>
<sequence length="151" mass="16026">MTALSDQRLRALLAWGHDATSIAARCQVSWRVVVTRIAAMTPDPAPPAPAQGRAPVTAPAPMPDLARSPRPHPGGFRSNRAETQTFPATDRAAALVEFQARGGRITRCPPGHAAGTSALEDLMGVTAPPMDTEGGWRARHAVEKKRSGRHA</sequence>
<dbReference type="EMBL" id="JACIGK010000034">
    <property type="protein sequence ID" value="MBB4267786.1"/>
    <property type="molecule type" value="Genomic_DNA"/>
</dbReference>
<feature type="compositionally biased region" description="Basic and acidic residues" evidence="1">
    <location>
        <begin position="134"/>
        <end position="145"/>
    </location>
</feature>
<keyword evidence="3" id="KW-1185">Reference proteome</keyword>
<evidence type="ECO:0000313" key="2">
    <source>
        <dbReference type="EMBL" id="MBB4267786.1"/>
    </source>
</evidence>
<comment type="caution">
    <text evidence="2">The sequence shown here is derived from an EMBL/GenBank/DDBJ whole genome shotgun (WGS) entry which is preliminary data.</text>
</comment>
<accession>A0A7W6WBQ6</accession>
<dbReference type="AlphaFoldDB" id="A0A7W6WBQ6"/>
<evidence type="ECO:0000313" key="3">
    <source>
        <dbReference type="Proteomes" id="UP000554286"/>
    </source>
</evidence>
<feature type="region of interest" description="Disordered" evidence="1">
    <location>
        <begin position="41"/>
        <end position="88"/>
    </location>
</feature>
<evidence type="ECO:0008006" key="4">
    <source>
        <dbReference type="Google" id="ProtNLM"/>
    </source>
</evidence>
<dbReference type="RefSeq" id="WP_184047798.1">
    <property type="nucleotide sequence ID" value="NZ_JACIGK010000034.1"/>
</dbReference>
<gene>
    <name evidence="2" type="ORF">GGD89_003436</name>
</gene>
<proteinExistence type="predicted"/>
<protein>
    <recommendedName>
        <fullName evidence="4">GcrA cell cycle regulator</fullName>
    </recommendedName>
</protein>
<dbReference type="Proteomes" id="UP000554286">
    <property type="component" value="Unassembled WGS sequence"/>
</dbReference>
<organism evidence="2 3">
    <name type="scientific">Roseospira visakhapatnamensis</name>
    <dbReference type="NCBI Taxonomy" id="390880"/>
    <lineage>
        <taxon>Bacteria</taxon>
        <taxon>Pseudomonadati</taxon>
        <taxon>Pseudomonadota</taxon>
        <taxon>Alphaproteobacteria</taxon>
        <taxon>Rhodospirillales</taxon>
        <taxon>Rhodospirillaceae</taxon>
        <taxon>Roseospira</taxon>
    </lineage>
</organism>
<feature type="region of interest" description="Disordered" evidence="1">
    <location>
        <begin position="125"/>
        <end position="151"/>
    </location>
</feature>
<evidence type="ECO:0000256" key="1">
    <source>
        <dbReference type="SAM" id="MobiDB-lite"/>
    </source>
</evidence>
<reference evidence="2 3" key="1">
    <citation type="submission" date="2020-08" db="EMBL/GenBank/DDBJ databases">
        <title>Genome sequencing of Purple Non-Sulfur Bacteria from various extreme environments.</title>
        <authorList>
            <person name="Mayer M."/>
        </authorList>
    </citation>
    <scope>NUCLEOTIDE SEQUENCE [LARGE SCALE GENOMIC DNA]</scope>
    <source>
        <strain evidence="2 3">JA131</strain>
    </source>
</reference>